<keyword evidence="3" id="KW-1185">Reference proteome</keyword>
<evidence type="ECO:0000313" key="2">
    <source>
        <dbReference type="EMBL" id="CAL0328466.1"/>
    </source>
</evidence>
<proteinExistence type="predicted"/>
<feature type="region of interest" description="Disordered" evidence="1">
    <location>
        <begin position="365"/>
        <end position="415"/>
    </location>
</feature>
<gene>
    <name evidence="2" type="ORF">LLUT_LOCUS29526</name>
</gene>
<dbReference type="PANTHER" id="PTHR33701:SF3">
    <property type="entry name" value="TRANSCRIPTIONAL REGULATOR ATRX"/>
    <property type="match status" value="1"/>
</dbReference>
<feature type="compositionally biased region" description="Polar residues" evidence="1">
    <location>
        <begin position="456"/>
        <end position="475"/>
    </location>
</feature>
<evidence type="ECO:0000313" key="3">
    <source>
        <dbReference type="Proteomes" id="UP001497480"/>
    </source>
</evidence>
<dbReference type="Proteomes" id="UP001497480">
    <property type="component" value="Unassembled WGS sequence"/>
</dbReference>
<feature type="compositionally biased region" description="Polar residues" evidence="1">
    <location>
        <begin position="194"/>
        <end position="205"/>
    </location>
</feature>
<protein>
    <submittedName>
        <fullName evidence="2">Uncharacterized protein</fullName>
    </submittedName>
</protein>
<feature type="compositionally biased region" description="Polar residues" evidence="1">
    <location>
        <begin position="427"/>
        <end position="437"/>
    </location>
</feature>
<comment type="caution">
    <text evidence="2">The sequence shown here is derived from an EMBL/GenBank/DDBJ whole genome shotgun (WGS) entry which is preliminary data.</text>
</comment>
<dbReference type="EMBL" id="CAXHTB010000021">
    <property type="protein sequence ID" value="CAL0328466.1"/>
    <property type="molecule type" value="Genomic_DNA"/>
</dbReference>
<sequence>MEWLLNSSGRGCSLEDLSQKVLDRELMQWQKRTASEESINSPINLDFRGTQAVSSYQRFPVSSKDAPNILRRGCKSRGPDESMLRLANKRHDVDRERENKMGRALKHRVQLNDHYETMKKAQRELEHKVRGNNSSKQIMQEPWAMGYHYDMTKERDEGALAQWSARNVTSSSQEDGSKPRRVYLSEEMLKAKSGDNNQKGKTIGSSAFHGQESSLASNKNSLYELNFHEQSDEITDVLESLKQAKISLKHKIKSGTSIQTSPLVSRGEGSGMLVGSSSLFRLPTDFSDDATARYNFRDPNSQFSLNAYPGRDTSRNFYGNLGTNPYPGTLLTSADDRSIANRYMGTGSTFDPIRIPPHFSEEAYTTFSSVDSTPESSPNVSPGRDIYGTSGDYPSLANGYIRPRPTFDPSTLPPNFCEQTYARFNHVDSTSESSPDNSPGRGISGTSGGQGSTIPRSGTISKSRSDDGSPSTGNMETGLGLDAEGSPFVPFHLSSSKYMDPPTFPISPSYENATHSLPIVW</sequence>
<dbReference type="PANTHER" id="PTHR33701">
    <property type="entry name" value="TRANSMEMBRANE PROTEIN"/>
    <property type="match status" value="1"/>
</dbReference>
<name>A0AAV1Y3A6_LUPLU</name>
<accession>A0AAV1Y3A6</accession>
<organism evidence="2 3">
    <name type="scientific">Lupinus luteus</name>
    <name type="common">European yellow lupine</name>
    <dbReference type="NCBI Taxonomy" id="3873"/>
    <lineage>
        <taxon>Eukaryota</taxon>
        <taxon>Viridiplantae</taxon>
        <taxon>Streptophyta</taxon>
        <taxon>Embryophyta</taxon>
        <taxon>Tracheophyta</taxon>
        <taxon>Spermatophyta</taxon>
        <taxon>Magnoliopsida</taxon>
        <taxon>eudicotyledons</taxon>
        <taxon>Gunneridae</taxon>
        <taxon>Pentapetalae</taxon>
        <taxon>rosids</taxon>
        <taxon>fabids</taxon>
        <taxon>Fabales</taxon>
        <taxon>Fabaceae</taxon>
        <taxon>Papilionoideae</taxon>
        <taxon>50 kb inversion clade</taxon>
        <taxon>genistoids sensu lato</taxon>
        <taxon>core genistoids</taxon>
        <taxon>Genisteae</taxon>
        <taxon>Lupinus</taxon>
    </lineage>
</organism>
<reference evidence="2 3" key="1">
    <citation type="submission" date="2024-03" db="EMBL/GenBank/DDBJ databases">
        <authorList>
            <person name="Martinez-Hernandez J."/>
        </authorList>
    </citation>
    <scope>NUCLEOTIDE SEQUENCE [LARGE SCALE GENOMIC DNA]</scope>
</reference>
<dbReference type="AlphaFoldDB" id="A0AAV1Y3A6"/>
<feature type="compositionally biased region" description="Gly residues" evidence="1">
    <location>
        <begin position="442"/>
        <end position="451"/>
    </location>
</feature>
<feature type="compositionally biased region" description="Polar residues" evidence="1">
    <location>
        <begin position="365"/>
        <end position="380"/>
    </location>
</feature>
<feature type="region of interest" description="Disordered" evidence="1">
    <location>
        <begin position="427"/>
        <end position="483"/>
    </location>
</feature>
<evidence type="ECO:0000256" key="1">
    <source>
        <dbReference type="SAM" id="MobiDB-lite"/>
    </source>
</evidence>
<feature type="region of interest" description="Disordered" evidence="1">
    <location>
        <begin position="189"/>
        <end position="211"/>
    </location>
</feature>